<proteinExistence type="predicted"/>
<dbReference type="Gene3D" id="3.30.1370.160">
    <property type="match status" value="1"/>
</dbReference>
<evidence type="ECO:0000313" key="4">
    <source>
        <dbReference type="Proteomes" id="UP000250003"/>
    </source>
</evidence>
<dbReference type="PROSITE" id="PS50889">
    <property type="entry name" value="S4"/>
    <property type="match status" value="1"/>
</dbReference>
<dbReference type="GO" id="GO:0003723">
    <property type="term" value="F:RNA binding"/>
    <property type="evidence" value="ECO:0007669"/>
    <property type="project" value="UniProtKB-KW"/>
</dbReference>
<dbReference type="InterPro" id="IPR040591">
    <property type="entry name" value="RqcP2_RBD"/>
</dbReference>
<dbReference type="EMBL" id="CP030280">
    <property type="protein sequence ID" value="AWY98262.1"/>
    <property type="molecule type" value="Genomic_DNA"/>
</dbReference>
<name>A0A2Z4UB62_9FIRM</name>
<gene>
    <name evidence="3" type="ORF">DQQ01_09000</name>
</gene>
<accession>A0A2Z4UB62</accession>
<dbReference type="Gene3D" id="3.30.70.330">
    <property type="match status" value="1"/>
</dbReference>
<keyword evidence="4" id="KW-1185">Reference proteome</keyword>
<evidence type="ECO:0000259" key="2">
    <source>
        <dbReference type="SMART" id="SM00363"/>
    </source>
</evidence>
<evidence type="ECO:0000256" key="1">
    <source>
        <dbReference type="PROSITE-ProRule" id="PRU00182"/>
    </source>
</evidence>
<dbReference type="RefSeq" id="WP_111919751.1">
    <property type="nucleotide sequence ID" value="NZ_CAUWHR010000025.1"/>
</dbReference>
<dbReference type="PANTHER" id="PTHR13633">
    <property type="entry name" value="MITOCHONDRIAL TRANSCRIPTION RESCUE FACTOR 1"/>
    <property type="match status" value="1"/>
</dbReference>
<dbReference type="InterPro" id="IPR012677">
    <property type="entry name" value="Nucleotide-bd_a/b_plait_sf"/>
</dbReference>
<dbReference type="InterPro" id="IPR002942">
    <property type="entry name" value="S4_RNA-bd"/>
</dbReference>
<dbReference type="SMART" id="SM00363">
    <property type="entry name" value="S4"/>
    <property type="match status" value="1"/>
</dbReference>
<evidence type="ECO:0000313" key="3">
    <source>
        <dbReference type="EMBL" id="AWY98262.1"/>
    </source>
</evidence>
<dbReference type="Pfam" id="PF17774">
    <property type="entry name" value="YlmH_RBD"/>
    <property type="match status" value="1"/>
</dbReference>
<protein>
    <submittedName>
        <fullName evidence="3">RNA-binding protein</fullName>
    </submittedName>
</protein>
<reference evidence="4" key="1">
    <citation type="submission" date="2018-06" db="EMBL/GenBank/DDBJ databases">
        <title>Description of Blautia argi sp. nov., a new anaerobic isolated from dog feces.</title>
        <authorList>
            <person name="Chang Y.-H."/>
            <person name="Paek J."/>
            <person name="Shin Y."/>
        </authorList>
    </citation>
    <scope>NUCLEOTIDE SEQUENCE [LARGE SCALE GENOMIC DNA]</scope>
    <source>
        <strain evidence="4">KCTC 15426</strain>
    </source>
</reference>
<dbReference type="OrthoDB" id="9812787at2"/>
<dbReference type="InterPro" id="IPR036986">
    <property type="entry name" value="S4_RNA-bd_sf"/>
</dbReference>
<dbReference type="PANTHER" id="PTHR13633:SF3">
    <property type="entry name" value="MITOCHONDRIAL TRANSCRIPTION RESCUE FACTOR 1"/>
    <property type="match status" value="1"/>
</dbReference>
<dbReference type="KEGG" id="blau:DQQ01_09000"/>
<dbReference type="AlphaFoldDB" id="A0A2Z4UB62"/>
<dbReference type="Pfam" id="PF01479">
    <property type="entry name" value="S4"/>
    <property type="match status" value="1"/>
</dbReference>
<keyword evidence="1" id="KW-0694">RNA-binding</keyword>
<sequence length="250" mass="28350">MEKDDLFKKRMTELSKKAYFRGILTFSDFLDLNEQNMLQSLSMKDTGVTVKLWGGYETAERQMAAFVPDAFCCKEDYPLACLRIEPLNRKFSDKLTHRDYLGAILNLGIDRSKIGDILMEEDSACVFCHTSLCEFLKEEICRIRHTSVKAEQITEITDFPVPKREEVSGTVASARLDSIIALAFKTSRSSVIPFIEGGKVFVNGKSVVSNGYTIKDGDIISVRGKGKFQFGSVTNKTKKDRYHVILYRYC</sequence>
<organism evidence="3 4">
    <name type="scientific">Blautia argi</name>
    <dbReference type="NCBI Taxonomy" id="1912897"/>
    <lineage>
        <taxon>Bacteria</taxon>
        <taxon>Bacillati</taxon>
        <taxon>Bacillota</taxon>
        <taxon>Clostridia</taxon>
        <taxon>Lachnospirales</taxon>
        <taxon>Lachnospiraceae</taxon>
        <taxon>Blautia</taxon>
    </lineage>
</organism>
<dbReference type="Proteomes" id="UP000250003">
    <property type="component" value="Chromosome"/>
</dbReference>
<dbReference type="Gene3D" id="3.10.290.10">
    <property type="entry name" value="RNA-binding S4 domain"/>
    <property type="match status" value="1"/>
</dbReference>
<feature type="domain" description="RNA-binding S4" evidence="2">
    <location>
        <begin position="174"/>
        <end position="243"/>
    </location>
</feature>
<dbReference type="CDD" id="cd00165">
    <property type="entry name" value="S4"/>
    <property type="match status" value="1"/>
</dbReference>
<dbReference type="SUPFAM" id="SSF55174">
    <property type="entry name" value="Alpha-L RNA-binding motif"/>
    <property type="match status" value="1"/>
</dbReference>